<organism evidence="2 3">
    <name type="scientific">Hebeloma cylindrosporum</name>
    <dbReference type="NCBI Taxonomy" id="76867"/>
    <lineage>
        <taxon>Eukaryota</taxon>
        <taxon>Fungi</taxon>
        <taxon>Dikarya</taxon>
        <taxon>Basidiomycota</taxon>
        <taxon>Agaricomycotina</taxon>
        <taxon>Agaricomycetes</taxon>
        <taxon>Agaricomycetidae</taxon>
        <taxon>Agaricales</taxon>
        <taxon>Agaricineae</taxon>
        <taxon>Hymenogastraceae</taxon>
        <taxon>Hebeloma</taxon>
    </lineage>
</organism>
<accession>A0A0C2YSA5</accession>
<sequence length="63" mass="7159">MDLEFNPQVLGQNHRGPVASPFQVAREELKTEPSGRTTATRPGLHQSHSYPTLSFDPRFPLWK</sequence>
<evidence type="ECO:0000256" key="1">
    <source>
        <dbReference type="SAM" id="MobiDB-lite"/>
    </source>
</evidence>
<dbReference type="AlphaFoldDB" id="A0A0C2YSA5"/>
<evidence type="ECO:0000313" key="2">
    <source>
        <dbReference type="EMBL" id="KIM43922.1"/>
    </source>
</evidence>
<reference evidence="3" key="2">
    <citation type="submission" date="2015-01" db="EMBL/GenBank/DDBJ databases">
        <title>Evolutionary Origins and Diversification of the Mycorrhizal Mutualists.</title>
        <authorList>
            <consortium name="DOE Joint Genome Institute"/>
            <consortium name="Mycorrhizal Genomics Consortium"/>
            <person name="Kohler A."/>
            <person name="Kuo A."/>
            <person name="Nagy L.G."/>
            <person name="Floudas D."/>
            <person name="Copeland A."/>
            <person name="Barry K.W."/>
            <person name="Cichocki N."/>
            <person name="Veneault-Fourrey C."/>
            <person name="LaButti K."/>
            <person name="Lindquist E.A."/>
            <person name="Lipzen A."/>
            <person name="Lundell T."/>
            <person name="Morin E."/>
            <person name="Murat C."/>
            <person name="Riley R."/>
            <person name="Ohm R."/>
            <person name="Sun H."/>
            <person name="Tunlid A."/>
            <person name="Henrissat B."/>
            <person name="Grigoriev I.V."/>
            <person name="Hibbett D.S."/>
            <person name="Martin F."/>
        </authorList>
    </citation>
    <scope>NUCLEOTIDE SEQUENCE [LARGE SCALE GENOMIC DNA]</scope>
    <source>
        <strain evidence="3">h7</strain>
    </source>
</reference>
<gene>
    <name evidence="2" type="ORF">M413DRAFT_442989</name>
</gene>
<name>A0A0C2YSA5_HEBCY</name>
<feature type="region of interest" description="Disordered" evidence="1">
    <location>
        <begin position="1"/>
        <end position="63"/>
    </location>
</feature>
<protein>
    <submittedName>
        <fullName evidence="2">Uncharacterized protein</fullName>
    </submittedName>
</protein>
<proteinExistence type="predicted"/>
<keyword evidence="3" id="KW-1185">Reference proteome</keyword>
<reference evidence="2 3" key="1">
    <citation type="submission" date="2014-04" db="EMBL/GenBank/DDBJ databases">
        <authorList>
            <consortium name="DOE Joint Genome Institute"/>
            <person name="Kuo A."/>
            <person name="Gay G."/>
            <person name="Dore J."/>
            <person name="Kohler A."/>
            <person name="Nagy L.G."/>
            <person name="Floudas D."/>
            <person name="Copeland A."/>
            <person name="Barry K.W."/>
            <person name="Cichocki N."/>
            <person name="Veneault-Fourrey C."/>
            <person name="LaButti K."/>
            <person name="Lindquist E.A."/>
            <person name="Lipzen A."/>
            <person name="Lundell T."/>
            <person name="Morin E."/>
            <person name="Murat C."/>
            <person name="Sun H."/>
            <person name="Tunlid A."/>
            <person name="Henrissat B."/>
            <person name="Grigoriev I.V."/>
            <person name="Hibbett D.S."/>
            <person name="Martin F."/>
            <person name="Nordberg H.P."/>
            <person name="Cantor M.N."/>
            <person name="Hua S.X."/>
        </authorList>
    </citation>
    <scope>NUCLEOTIDE SEQUENCE [LARGE SCALE GENOMIC DNA]</scope>
    <source>
        <strain evidence="3">h7</strain>
    </source>
</reference>
<dbReference type="EMBL" id="KN831774">
    <property type="protein sequence ID" value="KIM43922.1"/>
    <property type="molecule type" value="Genomic_DNA"/>
</dbReference>
<dbReference type="Proteomes" id="UP000053424">
    <property type="component" value="Unassembled WGS sequence"/>
</dbReference>
<dbReference type="HOGENOM" id="CLU_2886051_0_0_1"/>
<feature type="compositionally biased region" description="Polar residues" evidence="1">
    <location>
        <begin position="34"/>
        <end position="52"/>
    </location>
</feature>
<evidence type="ECO:0000313" key="3">
    <source>
        <dbReference type="Proteomes" id="UP000053424"/>
    </source>
</evidence>